<gene>
    <name evidence="1" type="ORF">KTC_18990</name>
</gene>
<accession>A0A455SIF3</accession>
<dbReference type="EMBL" id="AP019376">
    <property type="protein sequence ID" value="BBH87148.1"/>
    <property type="molecule type" value="Genomic_DNA"/>
</dbReference>
<evidence type="ECO:0000313" key="1">
    <source>
        <dbReference type="EMBL" id="BBH87148.1"/>
    </source>
</evidence>
<protein>
    <submittedName>
        <fullName evidence="1">Uncharacterized protein</fullName>
    </submittedName>
</protein>
<proteinExistence type="predicted"/>
<sequence>MAASSTAFFLLIALEQYLEGQHIKLWLLGQISGLSFPGGLAILKVLGPPRQREHLKTPVLFSP</sequence>
<organism evidence="1">
    <name type="scientific">Thermosporothrix sp. COM3</name>
    <dbReference type="NCBI Taxonomy" id="2490863"/>
    <lineage>
        <taxon>Bacteria</taxon>
        <taxon>Bacillati</taxon>
        <taxon>Chloroflexota</taxon>
        <taxon>Ktedonobacteria</taxon>
        <taxon>Ktedonobacterales</taxon>
        <taxon>Thermosporotrichaceae</taxon>
        <taxon>Thermosporothrix</taxon>
    </lineage>
</organism>
<dbReference type="AlphaFoldDB" id="A0A455SIF3"/>
<name>A0A455SIF3_9CHLR</name>
<reference evidence="1" key="1">
    <citation type="submission" date="2018-12" db="EMBL/GenBank/DDBJ databases">
        <title>Novel natural products biosynthetic potential of the class Ktedonobacteria.</title>
        <authorList>
            <person name="Zheng Y."/>
            <person name="Saitou A."/>
            <person name="Wang C.M."/>
            <person name="Toyoda A."/>
            <person name="Minakuchi Y."/>
            <person name="Sekiguchi Y."/>
            <person name="Ueda K."/>
            <person name="Takano H."/>
            <person name="Sakai Y."/>
            <person name="Yokota A."/>
            <person name="Yabe S."/>
        </authorList>
    </citation>
    <scope>NUCLEOTIDE SEQUENCE</scope>
    <source>
        <strain evidence="1">COM3</strain>
    </source>
</reference>